<comment type="caution">
    <text evidence="2">The sequence shown here is derived from an EMBL/GenBank/DDBJ whole genome shotgun (WGS) entry which is preliminary data.</text>
</comment>
<organism evidence="2 3">
    <name type="scientific">Chamaesiphon polymorphus CCALA 037</name>
    <dbReference type="NCBI Taxonomy" id="2107692"/>
    <lineage>
        <taxon>Bacteria</taxon>
        <taxon>Bacillati</taxon>
        <taxon>Cyanobacteriota</taxon>
        <taxon>Cyanophyceae</taxon>
        <taxon>Gomontiellales</taxon>
        <taxon>Chamaesiphonaceae</taxon>
        <taxon>Chamaesiphon</taxon>
    </lineage>
</organism>
<name>A0A2T1GBT2_9CYAN</name>
<gene>
    <name evidence="2" type="ORF">C7B77_17070</name>
</gene>
<dbReference type="RefSeq" id="WP_106307351.1">
    <property type="nucleotide sequence ID" value="NZ_PVWO01000232.1"/>
</dbReference>
<dbReference type="EMBL" id="PVWO01000232">
    <property type="protein sequence ID" value="PSB54805.1"/>
    <property type="molecule type" value="Genomic_DNA"/>
</dbReference>
<reference evidence="2 3" key="1">
    <citation type="submission" date="2018-03" db="EMBL/GenBank/DDBJ databases">
        <title>The ancient ancestry and fast evolution of plastids.</title>
        <authorList>
            <person name="Moore K.R."/>
            <person name="Magnabosco C."/>
            <person name="Momper L."/>
            <person name="Gold D.A."/>
            <person name="Bosak T."/>
            <person name="Fournier G.P."/>
        </authorList>
    </citation>
    <scope>NUCLEOTIDE SEQUENCE [LARGE SCALE GENOMIC DNA]</scope>
    <source>
        <strain evidence="2 3">CCALA 037</strain>
    </source>
</reference>
<protein>
    <submittedName>
        <fullName evidence="2">Uncharacterized protein</fullName>
    </submittedName>
</protein>
<dbReference type="OrthoDB" id="469919at2"/>
<dbReference type="Proteomes" id="UP000238937">
    <property type="component" value="Unassembled WGS sequence"/>
</dbReference>
<dbReference type="AlphaFoldDB" id="A0A2T1GBT2"/>
<sequence length="131" mass="14400">MSRMGKMGKLSDFGQSPSAPVPPVVETIATPVAVTEAVSTQIAVELPMDTQSGESQQTEIMVNVNIKMSQSQQEWLAATAKTVRRNNSLPVPAKERVYPQHLISLAVELLQSANVDWEEVKTIADLRERLK</sequence>
<feature type="region of interest" description="Disordered" evidence="1">
    <location>
        <begin position="1"/>
        <end position="21"/>
    </location>
</feature>
<proteinExistence type="predicted"/>
<keyword evidence="3" id="KW-1185">Reference proteome</keyword>
<evidence type="ECO:0000313" key="2">
    <source>
        <dbReference type="EMBL" id="PSB54805.1"/>
    </source>
</evidence>
<evidence type="ECO:0000313" key="3">
    <source>
        <dbReference type="Proteomes" id="UP000238937"/>
    </source>
</evidence>
<evidence type="ECO:0000256" key="1">
    <source>
        <dbReference type="SAM" id="MobiDB-lite"/>
    </source>
</evidence>
<accession>A0A2T1GBT2</accession>